<name>A0A645EZT7_9ZZZZ</name>
<reference evidence="1" key="1">
    <citation type="submission" date="2019-08" db="EMBL/GenBank/DDBJ databases">
        <authorList>
            <person name="Kucharzyk K."/>
            <person name="Murdoch R.W."/>
            <person name="Higgins S."/>
            <person name="Loffler F."/>
        </authorList>
    </citation>
    <scope>NUCLEOTIDE SEQUENCE</scope>
</reference>
<comment type="caution">
    <text evidence="1">The sequence shown here is derived from an EMBL/GenBank/DDBJ whole genome shotgun (WGS) entry which is preliminary data.</text>
</comment>
<gene>
    <name evidence="1" type="ORF">SDC9_154269</name>
</gene>
<proteinExistence type="predicted"/>
<organism evidence="1">
    <name type="scientific">bioreactor metagenome</name>
    <dbReference type="NCBI Taxonomy" id="1076179"/>
    <lineage>
        <taxon>unclassified sequences</taxon>
        <taxon>metagenomes</taxon>
        <taxon>ecological metagenomes</taxon>
    </lineage>
</organism>
<dbReference type="EMBL" id="VSSQ01052962">
    <property type="protein sequence ID" value="MPN07010.1"/>
    <property type="molecule type" value="Genomic_DNA"/>
</dbReference>
<evidence type="ECO:0000313" key="1">
    <source>
        <dbReference type="EMBL" id="MPN07010.1"/>
    </source>
</evidence>
<accession>A0A645EZT7</accession>
<sequence>MQAACVRYITVHAFFEGEFCLAAAVIALPVARTRAALAPIFLHIAAVDEHLARRALVTPCKIPSEHTEIRAHGKCECNVIIQNDAPVRTDGNIISRFLQIGVPRCGDVANGGRLPAANALCLAGDADGSSTDAHLDEVRARIRQKAESI</sequence>
<protein>
    <submittedName>
        <fullName evidence="1">Uncharacterized protein</fullName>
    </submittedName>
</protein>
<dbReference type="AlphaFoldDB" id="A0A645EZT7"/>